<dbReference type="GO" id="GO:0004519">
    <property type="term" value="F:endonuclease activity"/>
    <property type="evidence" value="ECO:0007669"/>
    <property type="project" value="UniProtKB-KW"/>
</dbReference>
<keyword evidence="1" id="KW-0540">Nuclease</keyword>
<dbReference type="Pfam" id="PF09499">
    <property type="entry name" value="RE_ApaLI"/>
    <property type="match status" value="1"/>
</dbReference>
<dbReference type="InterPro" id="IPR019036">
    <property type="entry name" value="Restrct_endonuc_II_ApaLI"/>
</dbReference>
<evidence type="ECO:0000313" key="2">
    <source>
        <dbReference type="Proteomes" id="UP000002008"/>
    </source>
</evidence>
<dbReference type="REBASE" id="16860">
    <property type="entry name" value="CauJORF322P"/>
</dbReference>
<evidence type="ECO:0000313" key="1">
    <source>
        <dbReference type="EMBL" id="ABY33572.1"/>
    </source>
</evidence>
<proteinExistence type="predicted"/>
<keyword evidence="1" id="KW-0255">Endonuclease</keyword>
<keyword evidence="2" id="KW-1185">Reference proteome</keyword>
<dbReference type="HOGENOM" id="CLU_125497_0_0_0"/>
<gene>
    <name evidence="1" type="ordered locus">Caur_0321</name>
</gene>
<dbReference type="EMBL" id="CP000909">
    <property type="protein sequence ID" value="ABY33572.1"/>
    <property type="molecule type" value="Genomic_DNA"/>
</dbReference>
<keyword evidence="1" id="KW-0378">Hydrolase</keyword>
<dbReference type="KEGG" id="cau:Caur_0321"/>
<name>A9WD03_CHLAA</name>
<reference evidence="2" key="1">
    <citation type="journal article" date="2011" name="BMC Genomics">
        <title>Complete genome sequence of the filamentous anoxygenic phototrophic bacterium Chloroflexus aurantiacus.</title>
        <authorList>
            <person name="Tang K.H."/>
            <person name="Barry K."/>
            <person name="Chertkov O."/>
            <person name="Dalin E."/>
            <person name="Han C.S."/>
            <person name="Hauser L.J."/>
            <person name="Honchak B.M."/>
            <person name="Karbach L.E."/>
            <person name="Land M.L."/>
            <person name="Lapidus A."/>
            <person name="Larimer F.W."/>
            <person name="Mikhailova N."/>
            <person name="Pitluck S."/>
            <person name="Pierson B.K."/>
            <person name="Blankenship R.E."/>
        </authorList>
    </citation>
    <scope>NUCLEOTIDE SEQUENCE [LARGE SCALE GENOMIC DNA]</scope>
    <source>
        <strain evidence="2">ATCC 29366 / DSM 635 / J-10-fl</strain>
    </source>
</reference>
<dbReference type="Proteomes" id="UP000002008">
    <property type="component" value="Chromosome"/>
</dbReference>
<protein>
    <submittedName>
        <fullName evidence="1">Restriction endonuclease R XbaI</fullName>
    </submittedName>
</protein>
<accession>A9WD03</accession>
<dbReference type="AlphaFoldDB" id="A9WD03"/>
<sequence>MESVTDKIRSLASKYAQELQHKIETRTKELESDDQSHYLIYKVLGIQDDEGRLIDLYQNKGRFLYKYAGAFLEEATFLCFKERFPHARRAQVENTSGQRPRQFHIDCLIDREAIEIKWRDATTDGDHIIKEHARIKVIKDHGFYPVRVMFFYPNREQAKRIQETIKTVYQGIGGACYTGDDAWEYVRTRTGIDLKVILVNIAKDLQ</sequence>
<organism evidence="1 2">
    <name type="scientific">Chloroflexus aurantiacus (strain ATCC 29366 / DSM 635 / J-10-fl)</name>
    <dbReference type="NCBI Taxonomy" id="324602"/>
    <lineage>
        <taxon>Bacteria</taxon>
        <taxon>Bacillati</taxon>
        <taxon>Chloroflexota</taxon>
        <taxon>Chloroflexia</taxon>
        <taxon>Chloroflexales</taxon>
        <taxon>Chloroflexineae</taxon>
        <taxon>Chloroflexaceae</taxon>
        <taxon>Chloroflexus</taxon>
    </lineage>
</organism>
<dbReference type="EnsemblBacteria" id="ABY33572">
    <property type="protein sequence ID" value="ABY33572"/>
    <property type="gene ID" value="Caur_0321"/>
</dbReference>
<dbReference type="eggNOG" id="ENOG502Z8ZA">
    <property type="taxonomic scope" value="Bacteria"/>
</dbReference>
<dbReference type="InParanoid" id="A9WD03"/>
<dbReference type="RefSeq" id="WP_012256228.1">
    <property type="nucleotide sequence ID" value="NC_010175.1"/>
</dbReference>